<dbReference type="InterPro" id="IPR004846">
    <property type="entry name" value="T2SS/T3SS_dom"/>
</dbReference>
<sequence>MNARYRLKYRLRCATAAASIVTAAAHASLPPLPESMPDDDTLVRYGAPPLPPLLRTASSFDDVRNPFTADAQIDERVPVDVAADQRVAPFNGDDGSRAIAAGSGESTMPREPTRAESQQDTLEGPPVPLAPLARLTDAPVASAADGLPPDRPISLNFRHAELGAVLNAFAQFTGLNIIASDKARGAVTLHLDKVPWRTAFDTLLDVNGLAMERRGNVIWVAPLAELAARERLRFEAHARGADLEPLASRAFELHYAHADEVRKMLTGSGNQRVLSKRGSVMADPRTNLLFITDLHARLAEIAKLIDAIDQPTRQVMIEARIVEGERGFSRNLGVKLSMATTSEDGAARGLTGGNEGAIHDLSARPISGFDAATAGLTLFAARATRLINLELSALEAEGRGQIVSSPRVVTADRMKAIVEQGTELPYQAKVGQGVSGVQFRRASLKLEVEPQITPDGRVVLDLDVAKDSVGEQTAAGPAINTKHVQTRVQVEDGGTVSIGGIYETDDRDDVTRVPVLGKIPLLGALFRHRAHRDARSELVVFITPTVVQMN</sequence>
<evidence type="ECO:0000256" key="5">
    <source>
        <dbReference type="ARBA" id="ARBA00023237"/>
    </source>
</evidence>
<proteinExistence type="inferred from homology"/>
<organism evidence="11 12">
    <name type="scientific">Paraburkholderia rhizosphaerae</name>
    <dbReference type="NCBI Taxonomy" id="480658"/>
    <lineage>
        <taxon>Bacteria</taxon>
        <taxon>Pseudomonadati</taxon>
        <taxon>Pseudomonadota</taxon>
        <taxon>Betaproteobacteria</taxon>
        <taxon>Burkholderiales</taxon>
        <taxon>Burkholderiaceae</taxon>
        <taxon>Paraburkholderia</taxon>
    </lineage>
</organism>
<dbReference type="AlphaFoldDB" id="A0A4R8LB48"/>
<dbReference type="GO" id="GO:0009306">
    <property type="term" value="P:protein secretion"/>
    <property type="evidence" value="ECO:0007669"/>
    <property type="project" value="InterPro"/>
</dbReference>
<dbReference type="RefSeq" id="WP_134196425.1">
    <property type="nucleotide sequence ID" value="NZ_JBHLUW010000052.1"/>
</dbReference>
<dbReference type="PANTHER" id="PTHR30604:SF1">
    <property type="entry name" value="DNA UTILIZATION PROTEIN HOFQ"/>
    <property type="match status" value="1"/>
</dbReference>
<keyword evidence="5" id="KW-0998">Cell outer membrane</keyword>
<evidence type="ECO:0000256" key="9">
    <source>
        <dbReference type="SAM" id="SignalP"/>
    </source>
</evidence>
<dbReference type="Gene3D" id="3.30.1370.130">
    <property type="match status" value="1"/>
</dbReference>
<dbReference type="InterPro" id="IPR005644">
    <property type="entry name" value="NolW-like"/>
</dbReference>
<dbReference type="Pfam" id="PF07660">
    <property type="entry name" value="STN"/>
    <property type="match status" value="1"/>
</dbReference>
<evidence type="ECO:0000256" key="1">
    <source>
        <dbReference type="ARBA" id="ARBA00004370"/>
    </source>
</evidence>
<protein>
    <submittedName>
        <fullName evidence="11">Type IV pilus assembly protein PilQ</fullName>
    </submittedName>
</protein>
<dbReference type="InterPro" id="IPR051808">
    <property type="entry name" value="Type_IV_pilus_biogenesis"/>
</dbReference>
<comment type="similarity">
    <text evidence="6">Belongs to the bacterial secretin family.</text>
</comment>
<accession>A0A4R8LB48</accession>
<dbReference type="NCBIfam" id="TIGR02515">
    <property type="entry name" value="IV_pilus_PilQ"/>
    <property type="match status" value="1"/>
</dbReference>
<evidence type="ECO:0000313" key="12">
    <source>
        <dbReference type="Proteomes" id="UP000295509"/>
    </source>
</evidence>
<reference evidence="11 12" key="1">
    <citation type="submission" date="2019-03" db="EMBL/GenBank/DDBJ databases">
        <title>Genomic Encyclopedia of Type Strains, Phase III (KMG-III): the genomes of soil and plant-associated and newly described type strains.</title>
        <authorList>
            <person name="Whitman W."/>
        </authorList>
    </citation>
    <scope>NUCLEOTIDE SEQUENCE [LARGE SCALE GENOMIC DNA]</scope>
    <source>
        <strain evidence="11 12">LMG 29544</strain>
    </source>
</reference>
<gene>
    <name evidence="11" type="ORF">BX592_12711</name>
</gene>
<name>A0A4R8LB48_9BURK</name>
<dbReference type="SMART" id="SM00965">
    <property type="entry name" value="STN"/>
    <property type="match status" value="1"/>
</dbReference>
<dbReference type="InterPro" id="IPR013355">
    <property type="entry name" value="Pilus_4_PilQ"/>
</dbReference>
<keyword evidence="2 7" id="KW-0813">Transport</keyword>
<evidence type="ECO:0000256" key="7">
    <source>
        <dbReference type="RuleBase" id="RU004004"/>
    </source>
</evidence>
<dbReference type="EMBL" id="SORE01000027">
    <property type="protein sequence ID" value="TDY40132.1"/>
    <property type="molecule type" value="Genomic_DNA"/>
</dbReference>
<evidence type="ECO:0000259" key="10">
    <source>
        <dbReference type="SMART" id="SM00965"/>
    </source>
</evidence>
<keyword evidence="3 9" id="KW-0732">Signal</keyword>
<evidence type="ECO:0000256" key="3">
    <source>
        <dbReference type="ARBA" id="ARBA00022729"/>
    </source>
</evidence>
<dbReference type="GO" id="GO:0009279">
    <property type="term" value="C:cell outer membrane"/>
    <property type="evidence" value="ECO:0007669"/>
    <property type="project" value="UniProtKB-SubCell"/>
</dbReference>
<dbReference type="Gene3D" id="3.30.1370.120">
    <property type="match status" value="1"/>
</dbReference>
<dbReference type="InterPro" id="IPR038591">
    <property type="entry name" value="NolW-like_sf"/>
</dbReference>
<keyword evidence="4" id="KW-0472">Membrane</keyword>
<keyword evidence="12" id="KW-1185">Reference proteome</keyword>
<evidence type="ECO:0000256" key="6">
    <source>
        <dbReference type="RuleBase" id="RU004003"/>
    </source>
</evidence>
<feature type="region of interest" description="Disordered" evidence="8">
    <location>
        <begin position="87"/>
        <end position="129"/>
    </location>
</feature>
<comment type="subcellular location">
    <subcellularLocation>
        <location evidence="7">Cell outer membrane</location>
    </subcellularLocation>
    <subcellularLocation>
        <location evidence="1">Membrane</location>
    </subcellularLocation>
</comment>
<feature type="signal peptide" evidence="9">
    <location>
        <begin position="1"/>
        <end position="27"/>
    </location>
</feature>
<dbReference type="OrthoDB" id="9779724at2"/>
<dbReference type="InterPro" id="IPR001775">
    <property type="entry name" value="GspD/PilQ"/>
</dbReference>
<dbReference type="PANTHER" id="PTHR30604">
    <property type="entry name" value="PROTEIN TRANSPORT PROTEIN HOFQ"/>
    <property type="match status" value="1"/>
</dbReference>
<evidence type="ECO:0000256" key="8">
    <source>
        <dbReference type="SAM" id="MobiDB-lite"/>
    </source>
</evidence>
<dbReference type="Pfam" id="PF03958">
    <property type="entry name" value="Secretin_N"/>
    <property type="match status" value="1"/>
</dbReference>
<evidence type="ECO:0000256" key="2">
    <source>
        <dbReference type="ARBA" id="ARBA00022448"/>
    </source>
</evidence>
<evidence type="ECO:0000313" key="11">
    <source>
        <dbReference type="EMBL" id="TDY40132.1"/>
    </source>
</evidence>
<comment type="caution">
    <text evidence="11">The sequence shown here is derived from an EMBL/GenBank/DDBJ whole genome shotgun (WGS) entry which is preliminary data.</text>
</comment>
<dbReference type="PRINTS" id="PR00811">
    <property type="entry name" value="BCTERIALGSPD"/>
</dbReference>
<feature type="domain" description="Secretin/TonB short N-terminal" evidence="10">
    <location>
        <begin position="175"/>
        <end position="223"/>
    </location>
</feature>
<feature type="chain" id="PRO_5020698211" evidence="9">
    <location>
        <begin position="28"/>
        <end position="550"/>
    </location>
</feature>
<dbReference type="Pfam" id="PF00263">
    <property type="entry name" value="Secretin"/>
    <property type="match status" value="1"/>
</dbReference>
<dbReference type="Proteomes" id="UP000295509">
    <property type="component" value="Unassembled WGS sequence"/>
</dbReference>
<dbReference type="InterPro" id="IPR011662">
    <property type="entry name" value="Secretin/TonB_short_N"/>
</dbReference>
<evidence type="ECO:0000256" key="4">
    <source>
        <dbReference type="ARBA" id="ARBA00023136"/>
    </source>
</evidence>